<organism evidence="3 4">
    <name type="scientific">Paramecium sonneborni</name>
    <dbReference type="NCBI Taxonomy" id="65129"/>
    <lineage>
        <taxon>Eukaryota</taxon>
        <taxon>Sar</taxon>
        <taxon>Alveolata</taxon>
        <taxon>Ciliophora</taxon>
        <taxon>Intramacronucleata</taxon>
        <taxon>Oligohymenophorea</taxon>
        <taxon>Peniculida</taxon>
        <taxon>Parameciidae</taxon>
        <taxon>Paramecium</taxon>
    </lineage>
</organism>
<evidence type="ECO:0000313" key="4">
    <source>
        <dbReference type="Proteomes" id="UP000692954"/>
    </source>
</evidence>
<dbReference type="Proteomes" id="UP000692954">
    <property type="component" value="Unassembled WGS sequence"/>
</dbReference>
<feature type="coiled-coil region" evidence="1">
    <location>
        <begin position="355"/>
        <end position="392"/>
    </location>
</feature>
<feature type="region of interest" description="Disordered" evidence="2">
    <location>
        <begin position="399"/>
        <end position="428"/>
    </location>
</feature>
<dbReference type="OrthoDB" id="287765at2759"/>
<accession>A0A8S1RC66</accession>
<evidence type="ECO:0000256" key="1">
    <source>
        <dbReference type="SAM" id="Coils"/>
    </source>
</evidence>
<gene>
    <name evidence="3" type="ORF">PSON_ATCC_30995.1.T1500014</name>
</gene>
<keyword evidence="4" id="KW-1185">Reference proteome</keyword>
<dbReference type="AlphaFoldDB" id="A0A8S1RC66"/>
<name>A0A8S1RC66_9CILI</name>
<comment type="caution">
    <text evidence="3">The sequence shown here is derived from an EMBL/GenBank/DDBJ whole genome shotgun (WGS) entry which is preliminary data.</text>
</comment>
<dbReference type="EMBL" id="CAJJDN010000150">
    <property type="protein sequence ID" value="CAD8124235.1"/>
    <property type="molecule type" value="Genomic_DNA"/>
</dbReference>
<reference evidence="3" key="1">
    <citation type="submission" date="2021-01" db="EMBL/GenBank/DDBJ databases">
        <authorList>
            <consortium name="Genoscope - CEA"/>
            <person name="William W."/>
        </authorList>
    </citation>
    <scope>NUCLEOTIDE SEQUENCE</scope>
</reference>
<proteinExistence type="predicted"/>
<evidence type="ECO:0000313" key="3">
    <source>
        <dbReference type="EMBL" id="CAD8124235.1"/>
    </source>
</evidence>
<evidence type="ECO:0000256" key="2">
    <source>
        <dbReference type="SAM" id="MobiDB-lite"/>
    </source>
</evidence>
<protein>
    <submittedName>
        <fullName evidence="3">Uncharacterized protein</fullName>
    </submittedName>
</protein>
<keyword evidence="1" id="KW-0175">Coiled coil</keyword>
<sequence>MQTIEKEEIPYFKFCQKLGGVKMKDIYISPTKAATFLHLINNKCPKQTAIQFAQRRLCKWDTTTKLDGPSTCRILKPKDNKDKRINGWQNIGMEMYYDNKSTIADKNQLQLDFDNDAIQKQIEKNEMKLKNDFKNKIAHLQQFYRDLNQKYCFNSNDPDFKYKIRKAKLDLINSRNSPIKYFKEKGMKYIEIYNELNKKNINDTSDGLFKRLRVFNQMRTDQYRIKEKSMGEIYRQKQENYSPIHKELQHDINIYENMEEQSEQMLKIIDQSNEFSMKLRKNEQKPGVSQKAIVFAEDFNRAKYLFNLTKKNQTQKMFEIPEIPQLVIPQSSSSIRLKKNLSSPVSLDEQFDSCLNQYAHEVLEYQQEIQDKEISTDNIEKLLQEKESLRCNQLRKVSKTYHSPQPSIRLDSSKQMRNQHMSSRERDSTKAEHMLQVLFINDDDVILYFYFQQFKLLQ</sequence>